<dbReference type="RefSeq" id="WP_200357755.1">
    <property type="nucleotide sequence ID" value="NZ_JAENIL010000050.1"/>
</dbReference>
<evidence type="ECO:0000256" key="1">
    <source>
        <dbReference type="ARBA" id="ARBA00022500"/>
    </source>
</evidence>
<dbReference type="PANTHER" id="PTHR43531">
    <property type="entry name" value="PROTEIN ICFG"/>
    <property type="match status" value="1"/>
</dbReference>
<evidence type="ECO:0000256" key="4">
    <source>
        <dbReference type="SAM" id="MobiDB-lite"/>
    </source>
</evidence>
<feature type="transmembrane region" description="Helical" evidence="5">
    <location>
        <begin position="308"/>
        <end position="326"/>
    </location>
</feature>
<dbReference type="AlphaFoldDB" id="A0A934S5X6"/>
<evidence type="ECO:0000256" key="5">
    <source>
        <dbReference type="SAM" id="Phobius"/>
    </source>
</evidence>
<evidence type="ECO:0000313" key="8">
    <source>
        <dbReference type="Proteomes" id="UP000617628"/>
    </source>
</evidence>
<dbReference type="PROSITE" id="PS50111">
    <property type="entry name" value="CHEMOTAXIS_TRANSDUC_2"/>
    <property type="match status" value="1"/>
</dbReference>
<evidence type="ECO:0000313" key="7">
    <source>
        <dbReference type="EMBL" id="MBK1879543.1"/>
    </source>
</evidence>
<dbReference type="Gene3D" id="1.10.287.950">
    <property type="entry name" value="Methyl-accepting chemotaxis protein"/>
    <property type="match status" value="1"/>
</dbReference>
<feature type="domain" description="Methyl-accepting transducer" evidence="6">
    <location>
        <begin position="344"/>
        <end position="573"/>
    </location>
</feature>
<dbReference type="Proteomes" id="UP000617628">
    <property type="component" value="Unassembled WGS sequence"/>
</dbReference>
<keyword evidence="1" id="KW-0145">Chemotaxis</keyword>
<accession>A0A934S5X6</accession>
<feature type="region of interest" description="Disordered" evidence="4">
    <location>
        <begin position="591"/>
        <end position="624"/>
    </location>
</feature>
<comment type="similarity">
    <text evidence="2">Belongs to the methyl-accepting chemotaxis (MCP) protein family.</text>
</comment>
<dbReference type="InterPro" id="IPR004089">
    <property type="entry name" value="MCPsignal_dom"/>
</dbReference>
<dbReference type="GO" id="GO:0007165">
    <property type="term" value="P:signal transduction"/>
    <property type="evidence" value="ECO:0007669"/>
    <property type="project" value="UniProtKB-KW"/>
</dbReference>
<evidence type="ECO:0000256" key="2">
    <source>
        <dbReference type="ARBA" id="ARBA00029447"/>
    </source>
</evidence>
<keyword evidence="5" id="KW-0812">Transmembrane</keyword>
<evidence type="ECO:0000259" key="6">
    <source>
        <dbReference type="PROSITE" id="PS50111"/>
    </source>
</evidence>
<protein>
    <recommendedName>
        <fullName evidence="6">Methyl-accepting transducer domain-containing protein</fullName>
    </recommendedName>
</protein>
<reference evidence="7" key="1">
    <citation type="submission" date="2021-01" db="EMBL/GenBank/DDBJ databases">
        <title>Modified the classification status of verrucomicrobia.</title>
        <authorList>
            <person name="Feng X."/>
        </authorList>
    </citation>
    <scope>NUCLEOTIDE SEQUENCE</scope>
    <source>
        <strain evidence="7">KCTC 13126</strain>
    </source>
</reference>
<keyword evidence="5" id="KW-0472">Membrane</keyword>
<comment type="caution">
    <text evidence="7">The sequence shown here is derived from an EMBL/GenBank/DDBJ whole genome shotgun (WGS) entry which is preliminary data.</text>
</comment>
<dbReference type="Pfam" id="PF00015">
    <property type="entry name" value="MCPsignal"/>
    <property type="match status" value="1"/>
</dbReference>
<keyword evidence="5" id="KW-1133">Transmembrane helix</keyword>
<dbReference type="GO" id="GO:0016020">
    <property type="term" value="C:membrane"/>
    <property type="evidence" value="ECO:0007669"/>
    <property type="project" value="InterPro"/>
</dbReference>
<proteinExistence type="inferred from homology"/>
<evidence type="ECO:0000256" key="3">
    <source>
        <dbReference type="PROSITE-ProRule" id="PRU00284"/>
    </source>
</evidence>
<dbReference type="SMART" id="SM00283">
    <property type="entry name" value="MA"/>
    <property type="match status" value="1"/>
</dbReference>
<dbReference type="PANTHER" id="PTHR43531:SF11">
    <property type="entry name" value="METHYL-ACCEPTING CHEMOTAXIS PROTEIN 3"/>
    <property type="match status" value="1"/>
</dbReference>
<dbReference type="InterPro" id="IPR051310">
    <property type="entry name" value="MCP_chemotaxis"/>
</dbReference>
<dbReference type="SUPFAM" id="SSF58104">
    <property type="entry name" value="Methyl-accepting chemotaxis protein (MCP) signaling domain"/>
    <property type="match status" value="1"/>
</dbReference>
<gene>
    <name evidence="7" type="ORF">JIN87_21845</name>
</gene>
<organism evidence="7 8">
    <name type="scientific">Pelagicoccus mobilis</name>
    <dbReference type="NCBI Taxonomy" id="415221"/>
    <lineage>
        <taxon>Bacteria</taxon>
        <taxon>Pseudomonadati</taxon>
        <taxon>Verrucomicrobiota</taxon>
        <taxon>Opitutia</taxon>
        <taxon>Puniceicoccales</taxon>
        <taxon>Pelagicoccaceae</taxon>
        <taxon>Pelagicoccus</taxon>
    </lineage>
</organism>
<name>A0A934S5X6_9BACT</name>
<feature type="compositionally biased region" description="Polar residues" evidence="4">
    <location>
        <begin position="598"/>
        <end position="615"/>
    </location>
</feature>
<sequence>MSLKFRIFLGFLGSVVLVLVLSAFAVMTIGQLSSQMESGKDRVVANLKRDSVLVGKANEIVAISRRIEAMNSFDQLQRFDPDEALEAVFGSEGASLGFPENIRTQVAQLHLTRKNYLQMKEELPRELDKISDQYQRLYQTYGYRLDEVSADLLSVEKRGIAEGALTELAYSASKIVSAAQRTVALSHNDRAFSQFEEKVMNSIVGAQEALATLEESLAGSTVGESLAEDAFGEFGGILIGFVDEEGLSGQLEQLSIKANSIDAASSNLYESIREIQRGTISRSHGMVGELDRQLAGIVSKAIAGRKTILWICGVAVLVAIVMGVWIPRVINRRLQSASVKMSEVTAALSASSGEVLAASSVFASGSDQQASSLEETFAALQEISNRSTENIGNADKTVAATRLARETAEDGVSEISELEAAMTGIQKSSAETADIIGTIEDIAFQTNLLALNAAVEAARAGAAGAGFAVVADEVRSLAQRVSKAASETGSKIEQAIDDSARGAEISIRAKERLENIVKRIREADGYVEVIADATSQQSAGITQTTEAMRQMDDVTRSTANSAKYSAHAADTLEKESHRLRNAVDELNSLLEGKKARNKTQNQTPKPVHRFNSSPSKPGELVVFN</sequence>
<keyword evidence="3" id="KW-0807">Transducer</keyword>
<dbReference type="EMBL" id="JAENIL010000050">
    <property type="protein sequence ID" value="MBK1879543.1"/>
    <property type="molecule type" value="Genomic_DNA"/>
</dbReference>
<keyword evidence="8" id="KW-1185">Reference proteome</keyword>
<dbReference type="GO" id="GO:0006935">
    <property type="term" value="P:chemotaxis"/>
    <property type="evidence" value="ECO:0007669"/>
    <property type="project" value="UniProtKB-KW"/>
</dbReference>